<sequence>MDLTTFTNLFSGSVYKPLSQHRQVVLDALVLLSRQLQSRLTPGYQWHERPQWLIDFPPAVEKLEQDVLTRLKQPTLTAQPKGLVLSLLQTQNNLAHLICRMAERLTYRPPGLTVELQNSMKHLNQHFGETVQGLKLGVAKQDRFGLAGFRKQQSQVMVGVHQEVRIAVDELRDVISTFKGEVFQNEGGLDPLDMALILLSLEDMDDLTLWIRSMVIHMQQL</sequence>
<organism evidence="1 2">
    <name type="scientific">Endozoicomonas elysicola</name>
    <dbReference type="NCBI Taxonomy" id="305900"/>
    <lineage>
        <taxon>Bacteria</taxon>
        <taxon>Pseudomonadati</taxon>
        <taxon>Pseudomonadota</taxon>
        <taxon>Gammaproteobacteria</taxon>
        <taxon>Oceanospirillales</taxon>
        <taxon>Endozoicomonadaceae</taxon>
        <taxon>Endozoicomonas</taxon>
    </lineage>
</organism>
<reference evidence="1 2" key="1">
    <citation type="submission" date="2014-06" db="EMBL/GenBank/DDBJ databases">
        <title>Whole Genome Sequences of Three Symbiotic Endozoicomonas Bacteria.</title>
        <authorList>
            <person name="Neave M.J."/>
            <person name="Apprill A."/>
            <person name="Voolstra C.R."/>
        </authorList>
    </citation>
    <scope>NUCLEOTIDE SEQUENCE [LARGE SCALE GENOMIC DNA]</scope>
    <source>
        <strain evidence="1 2">DSM 22380</strain>
    </source>
</reference>
<dbReference type="Proteomes" id="UP000027997">
    <property type="component" value="Unassembled WGS sequence"/>
</dbReference>
<accession>A0A081K6B5</accession>
<dbReference type="RefSeq" id="WP_020582174.1">
    <property type="nucleotide sequence ID" value="NZ_JOJP01000001.1"/>
</dbReference>
<name>A0A081K6B5_9GAMM</name>
<evidence type="ECO:0000313" key="1">
    <source>
        <dbReference type="EMBL" id="KEI69691.1"/>
    </source>
</evidence>
<dbReference type="InterPro" id="IPR038078">
    <property type="entry name" value="PhoU-like_sf"/>
</dbReference>
<dbReference type="STRING" id="305900.GV64_02075"/>
<dbReference type="Gene3D" id="1.20.58.220">
    <property type="entry name" value="Phosphate transport system protein phou homolog 2, domain 2"/>
    <property type="match status" value="1"/>
</dbReference>
<comment type="caution">
    <text evidence="1">The sequence shown here is derived from an EMBL/GenBank/DDBJ whole genome shotgun (WGS) entry which is preliminary data.</text>
</comment>
<dbReference type="AlphaFoldDB" id="A0A081K6B5"/>
<protein>
    <submittedName>
        <fullName evidence="1">Uncharacterized protein</fullName>
    </submittedName>
</protein>
<dbReference type="EMBL" id="JOJP01000001">
    <property type="protein sequence ID" value="KEI69691.1"/>
    <property type="molecule type" value="Genomic_DNA"/>
</dbReference>
<gene>
    <name evidence="1" type="ORF">GV64_02075</name>
</gene>
<keyword evidence="2" id="KW-1185">Reference proteome</keyword>
<proteinExistence type="predicted"/>
<evidence type="ECO:0000313" key="2">
    <source>
        <dbReference type="Proteomes" id="UP000027997"/>
    </source>
</evidence>